<name>A0AA38MGK4_9CUCU</name>
<dbReference type="GO" id="GO:0006006">
    <property type="term" value="P:glucose metabolic process"/>
    <property type="evidence" value="ECO:0007669"/>
    <property type="project" value="TreeGrafter"/>
</dbReference>
<dbReference type="InterPro" id="IPR057326">
    <property type="entry name" value="KR_dom"/>
</dbReference>
<dbReference type="GO" id="GO:0004090">
    <property type="term" value="F:carbonyl reductase (NADPH) activity"/>
    <property type="evidence" value="ECO:0007669"/>
    <property type="project" value="TreeGrafter"/>
</dbReference>
<evidence type="ECO:0000256" key="2">
    <source>
        <dbReference type="ARBA" id="ARBA00011881"/>
    </source>
</evidence>
<dbReference type="Proteomes" id="UP001168821">
    <property type="component" value="Unassembled WGS sequence"/>
</dbReference>
<dbReference type="Pfam" id="PF13561">
    <property type="entry name" value="adh_short_C2"/>
    <property type="match status" value="1"/>
</dbReference>
<dbReference type="InterPro" id="IPR002347">
    <property type="entry name" value="SDR_fam"/>
</dbReference>
<dbReference type="InterPro" id="IPR036291">
    <property type="entry name" value="NAD(P)-bd_dom_sf"/>
</dbReference>
<evidence type="ECO:0000256" key="3">
    <source>
        <dbReference type="ARBA" id="ARBA00022857"/>
    </source>
</evidence>
<keyword evidence="4" id="KW-0560">Oxidoreductase</keyword>
<feature type="domain" description="Ketoreductase" evidence="5">
    <location>
        <begin position="8"/>
        <end position="180"/>
    </location>
</feature>
<comment type="caution">
    <text evidence="6">The sequence shown here is derived from an EMBL/GenBank/DDBJ whole genome shotgun (WGS) entry which is preliminary data.</text>
</comment>
<comment type="similarity">
    <text evidence="1">Belongs to the short-chain dehydrogenases/reductases (SDR) family.</text>
</comment>
<dbReference type="GO" id="GO:0005997">
    <property type="term" value="P:xylulose metabolic process"/>
    <property type="evidence" value="ECO:0007669"/>
    <property type="project" value="TreeGrafter"/>
</dbReference>
<sequence length="244" mass="25977">MEISFSGKRALVTGASRGIGRAIAVELTQCGASVVATGRSRPDLELLKSEFPSIEIVDVDLSDWSSTEQALRNLGPIDLLVNNAGEGMIKALPDLDEADVDRIFALNVKGLINVTRLVVKELLAKKSSGSIVNISSQASLAGLLNHTVYAASKGAVDAFTRASALELGPHNIRVNCVNPTVIMTEMGRKWWSEPTRAGTMLHKIPLGRFGEVNEVVDAVLYLLSDKSSMITGTCLPIDGGFVSS</sequence>
<evidence type="ECO:0000259" key="5">
    <source>
        <dbReference type="SMART" id="SM00822"/>
    </source>
</evidence>
<organism evidence="6 7">
    <name type="scientific">Zophobas morio</name>
    <dbReference type="NCBI Taxonomy" id="2755281"/>
    <lineage>
        <taxon>Eukaryota</taxon>
        <taxon>Metazoa</taxon>
        <taxon>Ecdysozoa</taxon>
        <taxon>Arthropoda</taxon>
        <taxon>Hexapoda</taxon>
        <taxon>Insecta</taxon>
        <taxon>Pterygota</taxon>
        <taxon>Neoptera</taxon>
        <taxon>Endopterygota</taxon>
        <taxon>Coleoptera</taxon>
        <taxon>Polyphaga</taxon>
        <taxon>Cucujiformia</taxon>
        <taxon>Tenebrionidae</taxon>
        <taxon>Zophobas</taxon>
    </lineage>
</organism>
<proteinExistence type="inferred from homology"/>
<gene>
    <name evidence="6" type="ORF">Zmor_014634</name>
</gene>
<comment type="subunit">
    <text evidence="2">Homotetramer.</text>
</comment>
<evidence type="ECO:0000256" key="1">
    <source>
        <dbReference type="ARBA" id="ARBA00006484"/>
    </source>
</evidence>
<evidence type="ECO:0000313" key="7">
    <source>
        <dbReference type="Proteomes" id="UP001168821"/>
    </source>
</evidence>
<dbReference type="PRINTS" id="PR00080">
    <property type="entry name" value="SDRFAMILY"/>
</dbReference>
<keyword evidence="7" id="KW-1185">Reference proteome</keyword>
<dbReference type="PRINTS" id="PR00081">
    <property type="entry name" value="GDHRDH"/>
</dbReference>
<dbReference type="EMBL" id="JALNTZ010000004">
    <property type="protein sequence ID" value="KAJ3655506.1"/>
    <property type="molecule type" value="Genomic_DNA"/>
</dbReference>
<evidence type="ECO:0000313" key="6">
    <source>
        <dbReference type="EMBL" id="KAJ3655506.1"/>
    </source>
</evidence>
<dbReference type="SUPFAM" id="SSF51735">
    <property type="entry name" value="NAD(P)-binding Rossmann-fold domains"/>
    <property type="match status" value="1"/>
</dbReference>
<dbReference type="PANTHER" id="PTHR44252:SF3">
    <property type="entry name" value="D-ERYTHRULOSE REDUCTASE-RELATED"/>
    <property type="match status" value="1"/>
</dbReference>
<dbReference type="GO" id="GO:0050038">
    <property type="term" value="F:L-xylulose reductase (NADPH) activity"/>
    <property type="evidence" value="ECO:0007669"/>
    <property type="project" value="TreeGrafter"/>
</dbReference>
<dbReference type="NCBIfam" id="NF005559">
    <property type="entry name" value="PRK07231.1"/>
    <property type="match status" value="1"/>
</dbReference>
<protein>
    <recommendedName>
        <fullName evidence="5">Ketoreductase domain-containing protein</fullName>
    </recommendedName>
</protein>
<evidence type="ECO:0000256" key="4">
    <source>
        <dbReference type="ARBA" id="ARBA00023002"/>
    </source>
</evidence>
<dbReference type="InterPro" id="IPR051737">
    <property type="entry name" value="L-xylulose/Carbonyl_redctase"/>
</dbReference>
<dbReference type="Gene3D" id="3.40.50.720">
    <property type="entry name" value="NAD(P)-binding Rossmann-like Domain"/>
    <property type="match status" value="1"/>
</dbReference>
<dbReference type="SMART" id="SM00822">
    <property type="entry name" value="PKS_KR"/>
    <property type="match status" value="1"/>
</dbReference>
<reference evidence="6" key="1">
    <citation type="journal article" date="2023" name="G3 (Bethesda)">
        <title>Whole genome assemblies of Zophobas morio and Tenebrio molitor.</title>
        <authorList>
            <person name="Kaur S."/>
            <person name="Stinson S.A."/>
            <person name="diCenzo G.C."/>
        </authorList>
    </citation>
    <scope>NUCLEOTIDE SEQUENCE</scope>
    <source>
        <strain evidence="6">QUZm001</strain>
    </source>
</reference>
<accession>A0AA38MGK4</accession>
<keyword evidence="3" id="KW-0521">NADP</keyword>
<dbReference type="AlphaFoldDB" id="A0AA38MGK4"/>
<dbReference type="PANTHER" id="PTHR44252">
    <property type="entry name" value="D-ERYTHRULOSE REDUCTASE"/>
    <property type="match status" value="1"/>
</dbReference>
<dbReference type="FunFam" id="3.40.50.720:FF:000214">
    <property type="entry name" value="L-xylulose reductase"/>
    <property type="match status" value="1"/>
</dbReference>